<dbReference type="Pfam" id="PF12854">
    <property type="entry name" value="PPR_1"/>
    <property type="match status" value="1"/>
</dbReference>
<organism evidence="3 4">
    <name type="scientific">Cephalotus follicularis</name>
    <name type="common">Albany pitcher plant</name>
    <dbReference type="NCBI Taxonomy" id="3775"/>
    <lineage>
        <taxon>Eukaryota</taxon>
        <taxon>Viridiplantae</taxon>
        <taxon>Streptophyta</taxon>
        <taxon>Embryophyta</taxon>
        <taxon>Tracheophyta</taxon>
        <taxon>Spermatophyta</taxon>
        <taxon>Magnoliopsida</taxon>
        <taxon>eudicotyledons</taxon>
        <taxon>Gunneridae</taxon>
        <taxon>Pentapetalae</taxon>
        <taxon>rosids</taxon>
        <taxon>fabids</taxon>
        <taxon>Oxalidales</taxon>
        <taxon>Cephalotaceae</taxon>
        <taxon>Cephalotus</taxon>
    </lineage>
</organism>
<feature type="repeat" description="PPR" evidence="2">
    <location>
        <begin position="1"/>
        <end position="31"/>
    </location>
</feature>
<feature type="repeat" description="PPR" evidence="2">
    <location>
        <begin position="131"/>
        <end position="161"/>
    </location>
</feature>
<dbReference type="FunFam" id="1.25.40.10:FF:000184">
    <property type="entry name" value="Pentatricopeptide repeat-containing protein, chloroplastic"/>
    <property type="match status" value="1"/>
</dbReference>
<dbReference type="GO" id="GO:0003723">
    <property type="term" value="F:RNA binding"/>
    <property type="evidence" value="ECO:0007669"/>
    <property type="project" value="InterPro"/>
</dbReference>
<evidence type="ECO:0000256" key="2">
    <source>
        <dbReference type="PROSITE-ProRule" id="PRU00708"/>
    </source>
</evidence>
<feature type="non-terminal residue" evidence="3">
    <location>
        <position position="1"/>
    </location>
</feature>
<dbReference type="Pfam" id="PF20431">
    <property type="entry name" value="E_motif"/>
    <property type="match status" value="1"/>
</dbReference>
<dbReference type="EMBL" id="BDDD01000734">
    <property type="protein sequence ID" value="GAV69592.1"/>
    <property type="molecule type" value="Genomic_DNA"/>
</dbReference>
<keyword evidence="1" id="KW-0677">Repeat</keyword>
<dbReference type="PROSITE" id="PS51375">
    <property type="entry name" value="PPR"/>
    <property type="match status" value="5"/>
</dbReference>
<dbReference type="GO" id="GO:0009451">
    <property type="term" value="P:RNA modification"/>
    <property type="evidence" value="ECO:0007669"/>
    <property type="project" value="InterPro"/>
</dbReference>
<feature type="repeat" description="PPR" evidence="2">
    <location>
        <begin position="162"/>
        <end position="196"/>
    </location>
</feature>
<proteinExistence type="predicted"/>
<feature type="repeat" description="PPR" evidence="2">
    <location>
        <begin position="98"/>
        <end position="130"/>
    </location>
</feature>
<dbReference type="InterPro" id="IPR046960">
    <property type="entry name" value="PPR_At4g14850-like_plant"/>
</dbReference>
<dbReference type="Pfam" id="PF01535">
    <property type="entry name" value="PPR"/>
    <property type="match status" value="4"/>
</dbReference>
<name>A0A1Q3BP06_CEPFO</name>
<evidence type="ECO:0000313" key="4">
    <source>
        <dbReference type="Proteomes" id="UP000187406"/>
    </source>
</evidence>
<protein>
    <submittedName>
        <fullName evidence="3">PPR domain-containing protein/PPR_2 domain-containing protein</fullName>
    </submittedName>
</protein>
<dbReference type="Gene3D" id="1.25.40.10">
    <property type="entry name" value="Tetratricopeptide repeat domain"/>
    <property type="match status" value="3"/>
</dbReference>
<dbReference type="InParanoid" id="A0A1Q3BP06"/>
<keyword evidence="4" id="KW-1185">Reference proteome</keyword>
<dbReference type="InterPro" id="IPR046848">
    <property type="entry name" value="E_motif"/>
</dbReference>
<dbReference type="PANTHER" id="PTHR47926:SF537">
    <property type="entry name" value="PENTACOTRIPEPTIDE-REPEAT REGION OF PRORP DOMAIN-CONTAINING PROTEIN"/>
    <property type="match status" value="1"/>
</dbReference>
<dbReference type="Proteomes" id="UP000187406">
    <property type="component" value="Unassembled WGS sequence"/>
</dbReference>
<dbReference type="InterPro" id="IPR002885">
    <property type="entry name" value="PPR_rpt"/>
</dbReference>
<feature type="non-terminal residue" evidence="3">
    <location>
        <position position="475"/>
    </location>
</feature>
<dbReference type="InterPro" id="IPR011990">
    <property type="entry name" value="TPR-like_helical_dom_sf"/>
</dbReference>
<accession>A0A1Q3BP06</accession>
<reference evidence="4" key="1">
    <citation type="submission" date="2016-04" db="EMBL/GenBank/DDBJ databases">
        <title>Cephalotus genome sequencing.</title>
        <authorList>
            <person name="Fukushima K."/>
            <person name="Hasebe M."/>
            <person name="Fang X."/>
        </authorList>
    </citation>
    <scope>NUCLEOTIDE SEQUENCE [LARGE SCALE GENOMIC DNA]</scope>
    <source>
        <strain evidence="4">cv. St1</strain>
    </source>
</reference>
<evidence type="ECO:0000256" key="1">
    <source>
        <dbReference type="ARBA" id="ARBA00022737"/>
    </source>
</evidence>
<dbReference type="PANTHER" id="PTHR47926">
    <property type="entry name" value="PENTATRICOPEPTIDE REPEAT-CONTAINING PROTEIN"/>
    <property type="match status" value="1"/>
</dbReference>
<dbReference type="NCBIfam" id="TIGR00756">
    <property type="entry name" value="PPR"/>
    <property type="match status" value="6"/>
</dbReference>
<comment type="caution">
    <text evidence="3">The sequence shown here is derived from an EMBL/GenBank/DDBJ whole genome shotgun (WGS) entry which is preliminary data.</text>
</comment>
<evidence type="ECO:0000313" key="3">
    <source>
        <dbReference type="EMBL" id="GAV69592.1"/>
    </source>
</evidence>
<gene>
    <name evidence="3" type="ORF">CFOL_v3_13093</name>
</gene>
<dbReference type="Pfam" id="PF13041">
    <property type="entry name" value="PPR_2"/>
    <property type="match status" value="2"/>
</dbReference>
<dbReference type="AlphaFoldDB" id="A0A1Q3BP06"/>
<sequence length="475" mass="52907">WTALIHGYIENVQYNEALSMFSLMLSESVEPLNFTIASVFKALAREKKVKDGAGVYGVVFKLGFGFDLIVQNAVIDFFMRCGEVGFARRVFDEMHEKDIVSWNSVISGYGFCKAGDIEAAKEHFDKMPDRDVISWTMMIDGYVKAGDVDSARCLFDQMPEKNLITWSTMIGGYAKNGQPRNALDLYKNFKGQGIKPDKTFILAIISACSQLGILNAAESIIHDFVGPSLFSSLKLVTSLIDMYAKCGSIERAMQVFKMAHSKDLLCYNTMITAFANHGLGQSAISLFCEMQMANIKPDGVAFLGVLSACNHGGLVDEGKRYFKQMMEEYEIQPSEKHYACIIDLLGRAGCLEEAHYLISNMPIAPTAVVWGALLAACRVHCNLQLAEVAAAELFKIEPDNSGSYILLSSTYAAARRWDCVDKLRVMLRKNKVRKNRGSSWIELGCVVHEFVMGDASHFDTESIYFILHVISEDMK</sequence>
<feature type="repeat" description="PPR" evidence="2">
    <location>
        <begin position="263"/>
        <end position="297"/>
    </location>
</feature>
<dbReference type="OrthoDB" id="185373at2759"/>